<gene>
    <name evidence="1" type="ORF">PSON_ATCC_30995.1.T1690092</name>
</gene>
<evidence type="ECO:0000313" key="1">
    <source>
        <dbReference type="EMBL" id="CAD8126694.1"/>
    </source>
</evidence>
<protein>
    <submittedName>
        <fullName evidence="1">Uncharacterized protein</fullName>
    </submittedName>
</protein>
<proteinExistence type="predicted"/>
<evidence type="ECO:0000313" key="2">
    <source>
        <dbReference type="Proteomes" id="UP000692954"/>
    </source>
</evidence>
<dbReference type="AlphaFoldDB" id="A0A8S1RHQ1"/>
<name>A0A8S1RHQ1_9CILI</name>
<organism evidence="1 2">
    <name type="scientific">Paramecium sonneborni</name>
    <dbReference type="NCBI Taxonomy" id="65129"/>
    <lineage>
        <taxon>Eukaryota</taxon>
        <taxon>Sar</taxon>
        <taxon>Alveolata</taxon>
        <taxon>Ciliophora</taxon>
        <taxon>Intramacronucleata</taxon>
        <taxon>Oligohymenophorea</taxon>
        <taxon>Peniculida</taxon>
        <taxon>Parameciidae</taxon>
        <taxon>Paramecium</taxon>
    </lineage>
</organism>
<dbReference type="OrthoDB" id="318383at2759"/>
<dbReference type="EMBL" id="CAJJDN010000169">
    <property type="protein sequence ID" value="CAD8126694.1"/>
    <property type="molecule type" value="Genomic_DNA"/>
</dbReference>
<reference evidence="1" key="1">
    <citation type="submission" date="2021-01" db="EMBL/GenBank/DDBJ databases">
        <authorList>
            <consortium name="Genoscope - CEA"/>
            <person name="William W."/>
        </authorList>
    </citation>
    <scope>NUCLEOTIDE SEQUENCE</scope>
</reference>
<sequence length="225" mass="26957">MNDDYQMYTKQFQIDSNDYIPTSYFSYGIWSRYTPLGRNNQIGTVGIFDSQCFHLHNVIGQSSRLLNFLIFDCLEYPEKIIKRKIFFKASNEQWHHFEAIINNFSYEFVWHYFEITSWPYQQKLQLIFIQYPEIILNKLIDVNFPYSDLDLFFTVGGGLYIDKYQNIPGIEEGSKFSFFPGKMYLYPFTTGKNKGRNDYLQVINYIQLFECICNFNMIRQIPDKD</sequence>
<accession>A0A8S1RHQ1</accession>
<comment type="caution">
    <text evidence="1">The sequence shown here is derived from an EMBL/GenBank/DDBJ whole genome shotgun (WGS) entry which is preliminary data.</text>
</comment>
<keyword evidence="2" id="KW-1185">Reference proteome</keyword>
<dbReference type="Proteomes" id="UP000692954">
    <property type="component" value="Unassembled WGS sequence"/>
</dbReference>